<keyword evidence="6" id="KW-1185">Reference proteome</keyword>
<dbReference type="Proteomes" id="UP000746471">
    <property type="component" value="Unassembled WGS sequence"/>
</dbReference>
<dbReference type="EMBL" id="JAHBCL010000013">
    <property type="protein sequence ID" value="MBS7526820.1"/>
    <property type="molecule type" value="Genomic_DNA"/>
</dbReference>
<sequence>MLTGKQRSFLKSLTNTMKPVTQLGKEGVTEAFLIEVDHLLEHHELIKISVLNNSMCTAKEAANEIAEKTDAEFVQAIGNRFTLYRQSRTNPTLEIPGADNSRVHNNRLKQLQVEREKQNKMQKQSTGKRIRKSVKPKTPKTSK</sequence>
<protein>
    <submittedName>
        <fullName evidence="5">Ribosome assembly RNA-binding protein YhbY</fullName>
    </submittedName>
</protein>
<dbReference type="Pfam" id="PF01985">
    <property type="entry name" value="CRS1_YhbY"/>
    <property type="match status" value="1"/>
</dbReference>
<accession>A0ABS5PNS3</accession>
<comment type="caution">
    <text evidence="5">The sequence shown here is derived from an EMBL/GenBank/DDBJ whole genome shotgun (WGS) entry which is preliminary data.</text>
</comment>
<dbReference type="InterPro" id="IPR017924">
    <property type="entry name" value="RNA-binding_YhbY"/>
</dbReference>
<reference evidence="5 6" key="1">
    <citation type="submission" date="2021-05" db="EMBL/GenBank/DDBJ databases">
        <title>Fusibacter ferrireducens sp. nov., an anaerobic, sulfur- and Fe-reducing bacterium isolated from the mangrove sediment.</title>
        <authorList>
            <person name="Qiu D."/>
        </authorList>
    </citation>
    <scope>NUCLEOTIDE SEQUENCE [LARGE SCALE GENOMIC DNA]</scope>
    <source>
        <strain evidence="5 6">DSM 12116</strain>
    </source>
</reference>
<dbReference type="Gene3D" id="3.30.110.60">
    <property type="entry name" value="YhbY-like"/>
    <property type="match status" value="1"/>
</dbReference>
<dbReference type="PANTHER" id="PTHR40065:SF3">
    <property type="entry name" value="RNA-BINDING PROTEIN YHBY"/>
    <property type="match status" value="1"/>
</dbReference>
<evidence type="ECO:0000256" key="2">
    <source>
        <dbReference type="PROSITE-ProRule" id="PRU00626"/>
    </source>
</evidence>
<feature type="compositionally biased region" description="Basic residues" evidence="3">
    <location>
        <begin position="126"/>
        <end position="143"/>
    </location>
</feature>
<evidence type="ECO:0000313" key="5">
    <source>
        <dbReference type="EMBL" id="MBS7526820.1"/>
    </source>
</evidence>
<dbReference type="PROSITE" id="PS51295">
    <property type="entry name" value="CRM"/>
    <property type="match status" value="1"/>
</dbReference>
<name>A0ABS5PNS3_9FIRM</name>
<dbReference type="SMART" id="SM01103">
    <property type="entry name" value="CRS1_YhbY"/>
    <property type="match status" value="1"/>
</dbReference>
<evidence type="ECO:0000313" key="6">
    <source>
        <dbReference type="Proteomes" id="UP000746471"/>
    </source>
</evidence>
<keyword evidence="1 2" id="KW-0694">RNA-binding</keyword>
<evidence type="ECO:0000256" key="1">
    <source>
        <dbReference type="ARBA" id="ARBA00022884"/>
    </source>
</evidence>
<gene>
    <name evidence="5" type="primary">yhbY</name>
    <name evidence="5" type="ORF">KHM83_09035</name>
</gene>
<dbReference type="InterPro" id="IPR035920">
    <property type="entry name" value="YhbY-like_sf"/>
</dbReference>
<dbReference type="SUPFAM" id="SSF75471">
    <property type="entry name" value="YhbY-like"/>
    <property type="match status" value="1"/>
</dbReference>
<organism evidence="5 6">
    <name type="scientific">Fusibacter paucivorans</name>
    <dbReference type="NCBI Taxonomy" id="76009"/>
    <lineage>
        <taxon>Bacteria</taxon>
        <taxon>Bacillati</taxon>
        <taxon>Bacillota</taxon>
        <taxon>Clostridia</taxon>
        <taxon>Eubacteriales</taxon>
        <taxon>Eubacteriales Family XII. Incertae Sedis</taxon>
        <taxon>Fusibacter</taxon>
    </lineage>
</organism>
<dbReference type="InterPro" id="IPR001890">
    <property type="entry name" value="RNA-binding_CRM"/>
</dbReference>
<dbReference type="NCBIfam" id="TIGR00253">
    <property type="entry name" value="RNA_bind_YhbY"/>
    <property type="match status" value="1"/>
</dbReference>
<feature type="domain" description="CRM" evidence="4">
    <location>
        <begin position="1"/>
        <end position="96"/>
    </location>
</feature>
<proteinExistence type="predicted"/>
<evidence type="ECO:0000259" key="4">
    <source>
        <dbReference type="PROSITE" id="PS51295"/>
    </source>
</evidence>
<feature type="region of interest" description="Disordered" evidence="3">
    <location>
        <begin position="111"/>
        <end position="143"/>
    </location>
</feature>
<dbReference type="PANTHER" id="PTHR40065">
    <property type="entry name" value="RNA-BINDING PROTEIN YHBY"/>
    <property type="match status" value="1"/>
</dbReference>
<evidence type="ECO:0000256" key="3">
    <source>
        <dbReference type="SAM" id="MobiDB-lite"/>
    </source>
</evidence>
<dbReference type="InterPro" id="IPR051925">
    <property type="entry name" value="RNA-binding_domain"/>
</dbReference>